<organism evidence="13 14">
    <name type="scientific">Fuscibacter oryzae</name>
    <dbReference type="NCBI Taxonomy" id="2803939"/>
    <lineage>
        <taxon>Bacteria</taxon>
        <taxon>Pseudomonadati</taxon>
        <taxon>Pseudomonadota</taxon>
        <taxon>Alphaproteobacteria</taxon>
        <taxon>Rhodobacterales</taxon>
        <taxon>Paracoccaceae</taxon>
        <taxon>Fuscibacter</taxon>
    </lineage>
</organism>
<feature type="region of interest" description="Disordered" evidence="11">
    <location>
        <begin position="1"/>
        <end position="24"/>
    </location>
</feature>
<feature type="binding site" evidence="10">
    <location>
        <position position="169"/>
    </location>
    <ligand>
        <name>Mg(2+)</name>
        <dbReference type="ChEBI" id="CHEBI:18420"/>
        <label>2</label>
    </ligand>
</feature>
<evidence type="ECO:0000313" key="13">
    <source>
        <dbReference type="EMBL" id="MBL4927938.1"/>
    </source>
</evidence>
<keyword evidence="6 10" id="KW-0479">Metal-binding</keyword>
<evidence type="ECO:0000256" key="9">
    <source>
        <dbReference type="ARBA" id="ARBA00022842"/>
    </source>
</evidence>
<evidence type="ECO:0000256" key="8">
    <source>
        <dbReference type="ARBA" id="ARBA00022801"/>
    </source>
</evidence>
<comment type="similarity">
    <text evidence="2 10">Belongs to the RNase H family.</text>
</comment>
<comment type="subunit">
    <text evidence="3 10">Monomer.</text>
</comment>
<evidence type="ECO:0000256" key="5">
    <source>
        <dbReference type="ARBA" id="ARBA00022722"/>
    </source>
</evidence>
<reference evidence="13" key="1">
    <citation type="submission" date="2021-01" db="EMBL/GenBank/DDBJ databases">
        <title>Genome seq and assembly of Tabrizicola sp. KVB23.</title>
        <authorList>
            <person name="Chhetri G."/>
        </authorList>
    </citation>
    <scope>NUCLEOTIDE SEQUENCE</scope>
    <source>
        <strain evidence="13">KVB23</strain>
    </source>
</reference>
<dbReference type="InterPro" id="IPR012337">
    <property type="entry name" value="RNaseH-like_sf"/>
</dbReference>
<evidence type="ECO:0000313" key="14">
    <source>
        <dbReference type="Proteomes" id="UP000619033"/>
    </source>
</evidence>
<protein>
    <recommendedName>
        <fullName evidence="4 10">Ribonuclease H</fullName>
        <shortName evidence="10">RNase H</shortName>
        <ecNumber evidence="4 10">3.1.26.4</ecNumber>
    </recommendedName>
</protein>
<dbReference type="RefSeq" id="WP_202659064.1">
    <property type="nucleotide sequence ID" value="NZ_JAESVP010000003.1"/>
</dbReference>
<evidence type="ECO:0000256" key="7">
    <source>
        <dbReference type="ARBA" id="ARBA00022759"/>
    </source>
</evidence>
<comment type="catalytic activity">
    <reaction evidence="1 10">
        <text>Endonucleolytic cleavage to 5'-phosphomonoester.</text>
        <dbReference type="EC" id="3.1.26.4"/>
    </reaction>
</comment>
<gene>
    <name evidence="10" type="primary">rnhA</name>
    <name evidence="13" type="ORF">JI744_07455</name>
</gene>
<evidence type="ECO:0000256" key="11">
    <source>
        <dbReference type="SAM" id="MobiDB-lite"/>
    </source>
</evidence>
<comment type="caution">
    <text evidence="13">The sequence shown here is derived from an EMBL/GenBank/DDBJ whole genome shotgun (WGS) entry which is preliminary data.</text>
</comment>
<dbReference type="EC" id="3.1.26.4" evidence="4 10"/>
<dbReference type="GO" id="GO:0005737">
    <property type="term" value="C:cytoplasm"/>
    <property type="evidence" value="ECO:0007669"/>
    <property type="project" value="UniProtKB-SubCell"/>
</dbReference>
<dbReference type="Pfam" id="PF00075">
    <property type="entry name" value="RNase_H"/>
    <property type="match status" value="1"/>
</dbReference>
<keyword evidence="5 10" id="KW-0540">Nuclease</keyword>
<feature type="binding site" evidence="10">
    <location>
        <position position="36"/>
    </location>
    <ligand>
        <name>Mg(2+)</name>
        <dbReference type="ChEBI" id="CHEBI:18420"/>
        <label>1</label>
    </ligand>
</feature>
<dbReference type="CDD" id="cd09278">
    <property type="entry name" value="RNase_HI_prokaryote_like"/>
    <property type="match status" value="1"/>
</dbReference>
<dbReference type="GO" id="GO:0004523">
    <property type="term" value="F:RNA-DNA hybrid ribonuclease activity"/>
    <property type="evidence" value="ECO:0007669"/>
    <property type="project" value="UniProtKB-UniRule"/>
</dbReference>
<keyword evidence="14" id="KW-1185">Reference proteome</keyword>
<dbReference type="InterPro" id="IPR022892">
    <property type="entry name" value="RNaseHI"/>
</dbReference>
<dbReference type="SUPFAM" id="SSF53098">
    <property type="entry name" value="Ribonuclease H-like"/>
    <property type="match status" value="1"/>
</dbReference>
<keyword evidence="9 10" id="KW-0460">Magnesium</keyword>
<dbReference type="PANTHER" id="PTHR10642">
    <property type="entry name" value="RIBONUCLEASE H1"/>
    <property type="match status" value="1"/>
</dbReference>
<evidence type="ECO:0000256" key="2">
    <source>
        <dbReference type="ARBA" id="ARBA00005300"/>
    </source>
</evidence>
<comment type="subcellular location">
    <subcellularLocation>
        <location evidence="10">Cytoplasm</location>
    </subcellularLocation>
</comment>
<dbReference type="EMBL" id="JAESVP010000003">
    <property type="protein sequence ID" value="MBL4927938.1"/>
    <property type="molecule type" value="Genomic_DNA"/>
</dbReference>
<evidence type="ECO:0000259" key="12">
    <source>
        <dbReference type="PROSITE" id="PS50879"/>
    </source>
</evidence>
<dbReference type="InterPro" id="IPR050092">
    <property type="entry name" value="RNase_H"/>
</dbReference>
<dbReference type="Gene3D" id="3.30.420.10">
    <property type="entry name" value="Ribonuclease H-like superfamily/Ribonuclease H"/>
    <property type="match status" value="1"/>
</dbReference>
<evidence type="ECO:0000256" key="1">
    <source>
        <dbReference type="ARBA" id="ARBA00000077"/>
    </source>
</evidence>
<keyword evidence="8 10" id="KW-0378">Hydrolase</keyword>
<comment type="function">
    <text evidence="10">Endonuclease that specifically degrades the RNA of RNA-DNA hybrids.</text>
</comment>
<name>A0A8J7MT56_9RHOB</name>
<proteinExistence type="inferred from homology"/>
<comment type="cofactor">
    <cofactor evidence="10">
        <name>Mg(2+)</name>
        <dbReference type="ChEBI" id="CHEBI:18420"/>
    </cofactor>
    <text evidence="10">Binds 1 Mg(2+) ion per subunit. May bind a second metal ion at a regulatory site, or after substrate binding.</text>
</comment>
<dbReference type="PANTHER" id="PTHR10642:SF26">
    <property type="entry name" value="RIBONUCLEASE H1"/>
    <property type="match status" value="1"/>
</dbReference>
<dbReference type="GO" id="GO:0043137">
    <property type="term" value="P:DNA replication, removal of RNA primer"/>
    <property type="evidence" value="ECO:0007669"/>
    <property type="project" value="TreeGrafter"/>
</dbReference>
<evidence type="ECO:0000256" key="4">
    <source>
        <dbReference type="ARBA" id="ARBA00012180"/>
    </source>
</evidence>
<dbReference type="GO" id="GO:0000287">
    <property type="term" value="F:magnesium ion binding"/>
    <property type="evidence" value="ECO:0007669"/>
    <property type="project" value="UniProtKB-UniRule"/>
</dbReference>
<dbReference type="InterPro" id="IPR036397">
    <property type="entry name" value="RNaseH_sf"/>
</dbReference>
<dbReference type="Proteomes" id="UP000619033">
    <property type="component" value="Unassembled WGS sequence"/>
</dbReference>
<dbReference type="InterPro" id="IPR002156">
    <property type="entry name" value="RNaseH_domain"/>
</dbReference>
<evidence type="ECO:0000256" key="10">
    <source>
        <dbReference type="HAMAP-Rule" id="MF_00042"/>
    </source>
</evidence>
<dbReference type="PROSITE" id="PS50879">
    <property type="entry name" value="RNASE_H_1"/>
    <property type="match status" value="1"/>
</dbReference>
<keyword evidence="7 10" id="KW-0255">Endonuclease</keyword>
<feature type="binding site" evidence="10">
    <location>
        <position position="81"/>
    </location>
    <ligand>
        <name>Mg(2+)</name>
        <dbReference type="ChEBI" id="CHEBI:18420"/>
        <label>1</label>
    </ligand>
</feature>
<evidence type="ECO:0000256" key="6">
    <source>
        <dbReference type="ARBA" id="ARBA00022723"/>
    </source>
</evidence>
<feature type="domain" description="RNase H type-1" evidence="12">
    <location>
        <begin position="27"/>
        <end position="177"/>
    </location>
</feature>
<accession>A0A8J7MT56</accession>
<dbReference type="HAMAP" id="MF_00042">
    <property type="entry name" value="RNase_H"/>
    <property type="match status" value="1"/>
</dbReference>
<feature type="binding site" evidence="10">
    <location>
        <position position="36"/>
    </location>
    <ligand>
        <name>Mg(2+)</name>
        <dbReference type="ChEBI" id="CHEBI:18420"/>
        <label>2</label>
    </ligand>
</feature>
<evidence type="ECO:0000256" key="3">
    <source>
        <dbReference type="ARBA" id="ARBA00011245"/>
    </source>
</evidence>
<sequence>MNDMNPLRPALADTTMTTERDDQPTMGQTRIEIYTDGSSIGNPGPGGYGIVTLRLDADGTILKHRKRKGSEPTPTTNIRMEMTASCVALESLGFPTAEPITVYCDLDLIPKAMNEWLAKWRANGWKKGSGKAPENRDLWDRLERAAEGRKVTFAWVRGHNGAEHNELADKLAYAGAREAEGVFLPDGAANKA</sequence>
<feature type="binding site" evidence="10">
    <location>
        <position position="105"/>
    </location>
    <ligand>
        <name>Mg(2+)</name>
        <dbReference type="ChEBI" id="CHEBI:18420"/>
        <label>1</label>
    </ligand>
</feature>
<keyword evidence="10" id="KW-0963">Cytoplasm</keyword>
<dbReference type="AlphaFoldDB" id="A0A8J7MT56"/>
<dbReference type="GO" id="GO:0003676">
    <property type="term" value="F:nucleic acid binding"/>
    <property type="evidence" value="ECO:0007669"/>
    <property type="project" value="InterPro"/>
</dbReference>